<dbReference type="Proteomes" id="UP000742786">
    <property type="component" value="Unassembled WGS sequence"/>
</dbReference>
<evidence type="ECO:0000259" key="2">
    <source>
        <dbReference type="Pfam" id="PF14522"/>
    </source>
</evidence>
<dbReference type="NCBIfam" id="TIGR04257">
    <property type="entry name" value="nanowire_3heme"/>
    <property type="match status" value="1"/>
</dbReference>
<dbReference type="SUPFAM" id="SSF48695">
    <property type="entry name" value="Multiheme cytochromes"/>
    <property type="match status" value="1"/>
</dbReference>
<dbReference type="Gene3D" id="3.90.10.10">
    <property type="entry name" value="Cytochrome C3"/>
    <property type="match status" value="1"/>
</dbReference>
<comment type="caution">
    <text evidence="3">The sequence shown here is derived from an EMBL/GenBank/DDBJ whole genome shotgun (WGS) entry which is preliminary data.</text>
</comment>
<accession>A0A916J3F5</accession>
<feature type="domain" description="Cytochrome c7-like" evidence="2">
    <location>
        <begin position="39"/>
        <end position="106"/>
    </location>
</feature>
<name>A0A916J3F5_9PROT</name>
<dbReference type="PANTHER" id="PTHR39425">
    <property type="entry name" value="LIPOPROTEIN CYTOCHROME C"/>
    <property type="match status" value="1"/>
</dbReference>
<dbReference type="PANTHER" id="PTHR39425:SF1">
    <property type="entry name" value="CYTOCHROME C7-LIKE DOMAIN-CONTAINING PROTEIN"/>
    <property type="match status" value="1"/>
</dbReference>
<dbReference type="InterPro" id="IPR029467">
    <property type="entry name" value="Cyt_c7-like"/>
</dbReference>
<evidence type="ECO:0000256" key="1">
    <source>
        <dbReference type="SAM" id="SignalP"/>
    </source>
</evidence>
<reference evidence="3" key="1">
    <citation type="submission" date="2021-04" db="EMBL/GenBank/DDBJ databases">
        <authorList>
            <person name="Hornung B."/>
        </authorList>
    </citation>
    <scope>NUCLEOTIDE SEQUENCE</scope>
    <source>
        <strain evidence="3">G5G6</strain>
    </source>
</reference>
<dbReference type="AlphaFoldDB" id="A0A916J3F5"/>
<evidence type="ECO:0000313" key="3">
    <source>
        <dbReference type="EMBL" id="CAG4883469.1"/>
    </source>
</evidence>
<feature type="chain" id="PRO_5037162188" evidence="1">
    <location>
        <begin position="23"/>
        <end position="107"/>
    </location>
</feature>
<keyword evidence="4" id="KW-1185">Reference proteome</keyword>
<sequence>MKFAWLVAMVMAMIFSMGSAFAVPPGKTVEFAGGDKGKVTFDGKVHADKGLKCGECHTNPKLFAMKKGGDKIAMADINAGKFCGACHDGKKAFKAGDEANCGKCHKK</sequence>
<dbReference type="EMBL" id="CAJQUM010000001">
    <property type="protein sequence ID" value="CAG4883469.1"/>
    <property type="molecule type" value="Genomic_DNA"/>
</dbReference>
<dbReference type="RefSeq" id="WP_220635437.1">
    <property type="nucleotide sequence ID" value="NZ_CAJQUM010000001.1"/>
</dbReference>
<proteinExistence type="predicted"/>
<gene>
    <name evidence="3" type="ORF">GTOL_11352</name>
</gene>
<feature type="signal peptide" evidence="1">
    <location>
        <begin position="1"/>
        <end position="22"/>
    </location>
</feature>
<evidence type="ECO:0000313" key="4">
    <source>
        <dbReference type="Proteomes" id="UP000742786"/>
    </source>
</evidence>
<dbReference type="InterPro" id="IPR036280">
    <property type="entry name" value="Multihaem_cyt_sf"/>
</dbReference>
<organism evidence="3 4">
    <name type="scientific">Georgfuchsia toluolica</name>
    <dbReference type="NCBI Taxonomy" id="424218"/>
    <lineage>
        <taxon>Bacteria</taxon>
        <taxon>Pseudomonadati</taxon>
        <taxon>Pseudomonadota</taxon>
        <taxon>Betaproteobacteria</taxon>
        <taxon>Nitrosomonadales</taxon>
        <taxon>Sterolibacteriaceae</taxon>
        <taxon>Georgfuchsia</taxon>
    </lineage>
</organism>
<protein>
    <submittedName>
        <fullName evidence="3">Cytochrome C</fullName>
    </submittedName>
</protein>
<dbReference type="InterPro" id="IPR026352">
    <property type="entry name" value="Nanowire_3heme"/>
</dbReference>
<keyword evidence="1" id="KW-0732">Signal</keyword>
<dbReference type="Pfam" id="PF14522">
    <property type="entry name" value="Cytochrome_C7"/>
    <property type="match status" value="1"/>
</dbReference>